<protein>
    <submittedName>
        <fullName evidence="2">Uncharacterized protein</fullName>
    </submittedName>
</protein>
<proteinExistence type="predicted"/>
<evidence type="ECO:0000256" key="1">
    <source>
        <dbReference type="SAM" id="MobiDB-lite"/>
    </source>
</evidence>
<gene>
    <name evidence="2" type="ORF">PDEL0327_LOCUS706</name>
</gene>
<dbReference type="EMBL" id="HBFG01000920">
    <property type="protein sequence ID" value="CAD8729213.1"/>
    <property type="molecule type" value="Transcribed_RNA"/>
</dbReference>
<organism evidence="2">
    <name type="scientific">Pseudo-nitzschia delicatissima</name>
    <dbReference type="NCBI Taxonomy" id="44447"/>
    <lineage>
        <taxon>Eukaryota</taxon>
        <taxon>Sar</taxon>
        <taxon>Stramenopiles</taxon>
        <taxon>Ochrophyta</taxon>
        <taxon>Bacillariophyta</taxon>
        <taxon>Bacillariophyceae</taxon>
        <taxon>Bacillariophycidae</taxon>
        <taxon>Bacillariales</taxon>
        <taxon>Bacillariaceae</taxon>
        <taxon>Pseudo-nitzschia</taxon>
    </lineage>
</organism>
<dbReference type="AlphaFoldDB" id="A0A7S0TAX5"/>
<feature type="region of interest" description="Disordered" evidence="1">
    <location>
        <begin position="191"/>
        <end position="220"/>
    </location>
</feature>
<name>A0A7S0TAX5_9STRA</name>
<reference evidence="2" key="1">
    <citation type="submission" date="2021-01" db="EMBL/GenBank/DDBJ databases">
        <authorList>
            <person name="Corre E."/>
            <person name="Pelletier E."/>
            <person name="Niang G."/>
            <person name="Scheremetjew M."/>
            <person name="Finn R."/>
            <person name="Kale V."/>
            <person name="Holt S."/>
            <person name="Cochrane G."/>
            <person name="Meng A."/>
            <person name="Brown T."/>
            <person name="Cohen L."/>
        </authorList>
    </citation>
    <scope>NUCLEOTIDE SEQUENCE</scope>
    <source>
        <strain evidence="2">B596</strain>
    </source>
</reference>
<feature type="region of interest" description="Disordered" evidence="1">
    <location>
        <begin position="81"/>
        <end position="105"/>
    </location>
</feature>
<feature type="compositionally biased region" description="Polar residues" evidence="1">
    <location>
        <begin position="83"/>
        <end position="99"/>
    </location>
</feature>
<evidence type="ECO:0000313" key="2">
    <source>
        <dbReference type="EMBL" id="CAD8729213.1"/>
    </source>
</evidence>
<accession>A0A7S0TAX5</accession>
<feature type="compositionally biased region" description="Polar residues" evidence="1">
    <location>
        <begin position="195"/>
        <end position="204"/>
    </location>
</feature>
<sequence>MQNKLKPLRDTKMSITEPKELDYLMKLRLLPLPGDDVRDYHGDAMHLQNCNSKSELRMMIRFLTESKPDLIRTAKTKLAQLEGRSTPQPMSPQTPGSTEQYRRVSPISRKEEMRRKEEFLDFSRVLLKYLEHKNKRMHSEAKVIIGECVSRNKKQEPGYESVTSAMKHRLKDLVGEHYWKRAKAHFFDHLKRNHNSNSRPNQRSRIFPREESGGSEVAVA</sequence>